<sequence>MQPQTPQAMKTQSLFPSMPNTITTDEIQKYLDENKMLILAILENQNLGKLTECAQYQAQLQKNLMYLAAIADAQPQAPTMSSQTSLQSVVQQEHHIQQPPQPATTAQQQQTSVLPPKLPFHPSNALQSQDQHQFLLQQQLIQQGQTGMRHHQAMQMGLATSGSLADPRKTGSGGNRGGHSASGRGSRD</sequence>
<dbReference type="SMR" id="A0A7J7I5J2"/>
<accession>A0A7J7I5J2</accession>
<proteinExistence type="inferred from homology"/>
<evidence type="ECO:0000313" key="4">
    <source>
        <dbReference type="EMBL" id="KAF5960179.1"/>
    </source>
</evidence>
<dbReference type="Pfam" id="PF05030">
    <property type="entry name" value="SSXT"/>
    <property type="match status" value="1"/>
</dbReference>
<feature type="compositionally biased region" description="Low complexity" evidence="2">
    <location>
        <begin position="178"/>
        <end position="188"/>
    </location>
</feature>
<dbReference type="EMBL" id="JACBKZ010000001">
    <property type="protein sequence ID" value="KAF5960179.1"/>
    <property type="molecule type" value="Genomic_DNA"/>
</dbReference>
<keyword evidence="5" id="KW-1185">Reference proteome</keyword>
<gene>
    <name evidence="4" type="ORF">HYC85_001388</name>
</gene>
<feature type="region of interest" description="Disordered" evidence="2">
    <location>
        <begin position="79"/>
        <end position="129"/>
    </location>
</feature>
<reference evidence="5" key="1">
    <citation type="journal article" date="2020" name="Nat. Commun.">
        <title>Genome assembly of wild tea tree DASZ reveals pedigree and selection history of tea varieties.</title>
        <authorList>
            <person name="Zhang W."/>
            <person name="Zhang Y."/>
            <person name="Qiu H."/>
            <person name="Guo Y."/>
            <person name="Wan H."/>
            <person name="Zhang X."/>
            <person name="Scossa F."/>
            <person name="Alseekh S."/>
            <person name="Zhang Q."/>
            <person name="Wang P."/>
            <person name="Xu L."/>
            <person name="Schmidt M.H."/>
            <person name="Jia X."/>
            <person name="Li D."/>
            <person name="Zhu A."/>
            <person name="Guo F."/>
            <person name="Chen W."/>
            <person name="Ni D."/>
            <person name="Usadel B."/>
            <person name="Fernie A.R."/>
            <person name="Wen W."/>
        </authorList>
    </citation>
    <scope>NUCLEOTIDE SEQUENCE [LARGE SCALE GENOMIC DNA]</scope>
    <source>
        <strain evidence="5">cv. G240</strain>
    </source>
</reference>
<dbReference type="AlphaFoldDB" id="A0A7J7I5J2"/>
<reference evidence="4 5" key="2">
    <citation type="submission" date="2020-07" db="EMBL/GenBank/DDBJ databases">
        <title>Genome assembly of wild tea tree DASZ reveals pedigree and selection history of tea varieties.</title>
        <authorList>
            <person name="Zhang W."/>
        </authorList>
    </citation>
    <scope>NUCLEOTIDE SEQUENCE [LARGE SCALE GENOMIC DNA]</scope>
    <source>
        <strain evidence="5">cv. G240</strain>
        <tissue evidence="4">Leaf</tissue>
    </source>
</reference>
<comment type="caution">
    <text evidence="4">The sequence shown here is derived from an EMBL/GenBank/DDBJ whole genome shotgun (WGS) entry which is preliminary data.</text>
</comment>
<name>A0A7J7I5J2_CAMSI</name>
<dbReference type="Proteomes" id="UP000593564">
    <property type="component" value="Unassembled WGS sequence"/>
</dbReference>
<feature type="compositionally biased region" description="Low complexity" evidence="2">
    <location>
        <begin position="81"/>
        <end position="91"/>
    </location>
</feature>
<dbReference type="InterPro" id="IPR007726">
    <property type="entry name" value="SS18_N"/>
</dbReference>
<evidence type="ECO:0000259" key="3">
    <source>
        <dbReference type="Pfam" id="PF05030"/>
    </source>
</evidence>
<comment type="similarity">
    <text evidence="1">Belongs to the SS18 family.</text>
</comment>
<organism evidence="4 5">
    <name type="scientific">Camellia sinensis</name>
    <name type="common">Tea plant</name>
    <name type="synonym">Thea sinensis</name>
    <dbReference type="NCBI Taxonomy" id="4442"/>
    <lineage>
        <taxon>Eukaryota</taxon>
        <taxon>Viridiplantae</taxon>
        <taxon>Streptophyta</taxon>
        <taxon>Embryophyta</taxon>
        <taxon>Tracheophyta</taxon>
        <taxon>Spermatophyta</taxon>
        <taxon>Magnoliopsida</taxon>
        <taxon>eudicotyledons</taxon>
        <taxon>Gunneridae</taxon>
        <taxon>Pentapetalae</taxon>
        <taxon>asterids</taxon>
        <taxon>Ericales</taxon>
        <taxon>Theaceae</taxon>
        <taxon>Camellia</taxon>
    </lineage>
</organism>
<evidence type="ECO:0000256" key="2">
    <source>
        <dbReference type="SAM" id="MobiDB-lite"/>
    </source>
</evidence>
<feature type="domain" description="SS18 N-terminal" evidence="3">
    <location>
        <begin position="21"/>
        <end position="76"/>
    </location>
</feature>
<evidence type="ECO:0000256" key="1">
    <source>
        <dbReference type="ARBA" id="ARBA00007945"/>
    </source>
</evidence>
<feature type="region of interest" description="Disordered" evidence="2">
    <location>
        <begin position="159"/>
        <end position="188"/>
    </location>
</feature>
<protein>
    <recommendedName>
        <fullName evidence="3">SS18 N-terminal domain-containing protein</fullName>
    </recommendedName>
</protein>
<evidence type="ECO:0000313" key="5">
    <source>
        <dbReference type="Proteomes" id="UP000593564"/>
    </source>
</evidence>